<reference evidence="1" key="2">
    <citation type="submission" date="2020-09" db="EMBL/GenBank/DDBJ databases">
        <authorList>
            <person name="Sun Q."/>
            <person name="Ohkuma M."/>
        </authorList>
    </citation>
    <scope>NUCLEOTIDE SEQUENCE</scope>
    <source>
        <strain evidence="1">JCM 4637</strain>
    </source>
</reference>
<comment type="caution">
    <text evidence="1">The sequence shown here is derived from an EMBL/GenBank/DDBJ whole genome shotgun (WGS) entry which is preliminary data.</text>
</comment>
<dbReference type="Proteomes" id="UP000638353">
    <property type="component" value="Unassembled WGS sequence"/>
</dbReference>
<proteinExistence type="predicted"/>
<dbReference type="RefSeq" id="WP_189828194.1">
    <property type="nucleotide sequence ID" value="NZ_BMVC01000024.1"/>
</dbReference>
<accession>A0A918X7H4</accession>
<evidence type="ECO:0000313" key="2">
    <source>
        <dbReference type="Proteomes" id="UP000638353"/>
    </source>
</evidence>
<name>A0A918X7H4_9ACTN</name>
<organism evidence="1 2">
    <name type="scientific">Streptomyces finlayi</name>
    <dbReference type="NCBI Taxonomy" id="67296"/>
    <lineage>
        <taxon>Bacteria</taxon>
        <taxon>Bacillati</taxon>
        <taxon>Actinomycetota</taxon>
        <taxon>Actinomycetes</taxon>
        <taxon>Kitasatosporales</taxon>
        <taxon>Streptomycetaceae</taxon>
        <taxon>Streptomyces</taxon>
    </lineage>
</organism>
<gene>
    <name evidence="1" type="ORF">GCM10010334_76350</name>
</gene>
<evidence type="ECO:0000313" key="1">
    <source>
        <dbReference type="EMBL" id="GHD15875.1"/>
    </source>
</evidence>
<protein>
    <submittedName>
        <fullName evidence="1">Uncharacterized protein</fullName>
    </submittedName>
</protein>
<dbReference type="EMBL" id="BMVC01000024">
    <property type="protein sequence ID" value="GHD15875.1"/>
    <property type="molecule type" value="Genomic_DNA"/>
</dbReference>
<dbReference type="AlphaFoldDB" id="A0A918X7H4"/>
<sequence>MTEQLSPYEQYPHSYAALAATHQGHPTATVVALLRRAAERALLEFPERDLYDQARAITTGTAYRLRIAPWTHA</sequence>
<reference evidence="1" key="1">
    <citation type="journal article" date="2014" name="Int. J. Syst. Evol. Microbiol.">
        <title>Complete genome sequence of Corynebacterium casei LMG S-19264T (=DSM 44701T), isolated from a smear-ripened cheese.</title>
        <authorList>
            <consortium name="US DOE Joint Genome Institute (JGI-PGF)"/>
            <person name="Walter F."/>
            <person name="Albersmeier A."/>
            <person name="Kalinowski J."/>
            <person name="Ruckert C."/>
        </authorList>
    </citation>
    <scope>NUCLEOTIDE SEQUENCE</scope>
    <source>
        <strain evidence="1">JCM 4637</strain>
    </source>
</reference>